<dbReference type="InterPro" id="IPR029704">
    <property type="entry name" value="STEEP-like"/>
</dbReference>
<accession>A0A9N9PNL8</accession>
<dbReference type="Pfam" id="PF25809">
    <property type="entry name" value="STEEP1"/>
    <property type="match status" value="1"/>
</dbReference>
<evidence type="ECO:0000313" key="4">
    <source>
        <dbReference type="EMBL" id="CAG8960994.1"/>
    </source>
</evidence>
<dbReference type="GO" id="GO:0090158">
    <property type="term" value="P:endoplasmic reticulum membrane organization"/>
    <property type="evidence" value="ECO:0007669"/>
    <property type="project" value="TreeGrafter"/>
</dbReference>
<dbReference type="AlphaFoldDB" id="A0A9N9PNL8"/>
<dbReference type="PANTHER" id="PTHR46355:SF1">
    <property type="entry name" value="STING ER EXIT PROTEIN"/>
    <property type="match status" value="1"/>
</dbReference>
<dbReference type="PANTHER" id="PTHR46355">
    <property type="entry name" value="UPF0428 PROTEIN CXORF56"/>
    <property type="match status" value="1"/>
</dbReference>
<comment type="similarity">
    <text evidence="1">Belongs to the STEEP1 family.</text>
</comment>
<proteinExistence type="inferred from homology"/>
<name>A0A9N9PNL8_9HELO</name>
<dbReference type="Proteomes" id="UP000696280">
    <property type="component" value="Unassembled WGS sequence"/>
</dbReference>
<organism evidence="4 5">
    <name type="scientific">Hymenoscyphus fraxineus</name>
    <dbReference type="NCBI Taxonomy" id="746836"/>
    <lineage>
        <taxon>Eukaryota</taxon>
        <taxon>Fungi</taxon>
        <taxon>Dikarya</taxon>
        <taxon>Ascomycota</taxon>
        <taxon>Pezizomycotina</taxon>
        <taxon>Leotiomycetes</taxon>
        <taxon>Helotiales</taxon>
        <taxon>Helotiaceae</taxon>
        <taxon>Hymenoscyphus</taxon>
    </lineage>
</organism>
<dbReference type="OrthoDB" id="418131at2759"/>
<protein>
    <recommendedName>
        <fullName evidence="3">STEEP1 domain-containing protein</fullName>
    </recommendedName>
</protein>
<dbReference type="InterPro" id="IPR057965">
    <property type="entry name" value="STEEP1_dom"/>
</dbReference>
<feature type="compositionally biased region" description="Low complexity" evidence="2">
    <location>
        <begin position="37"/>
        <end position="59"/>
    </location>
</feature>
<dbReference type="GO" id="GO:0005737">
    <property type="term" value="C:cytoplasm"/>
    <property type="evidence" value="ECO:0007669"/>
    <property type="project" value="GOC"/>
</dbReference>
<evidence type="ECO:0000313" key="5">
    <source>
        <dbReference type="Proteomes" id="UP000696280"/>
    </source>
</evidence>
<sequence>MTIQPPKIQTYHCICTTLLLSTTHTLSTLPRRTADSSIILPLPSSPPAQSQSPSPNSLSKDLPSSGYTILLSLTPESKPTLIRREDGFEKRNLYRCSRCRVVVGYGIANAEGGIEDAMDVDGEQREGEGGEYEGKVIYILNGGVMSTDVMMKGRKIREEDVEIGKNGVGVFE</sequence>
<evidence type="ECO:0000256" key="2">
    <source>
        <dbReference type="SAM" id="MobiDB-lite"/>
    </source>
</evidence>
<dbReference type="GO" id="GO:0006888">
    <property type="term" value="P:endoplasmic reticulum to Golgi vesicle-mediated transport"/>
    <property type="evidence" value="ECO:0007669"/>
    <property type="project" value="TreeGrafter"/>
</dbReference>
<gene>
    <name evidence="4" type="ORF">HYFRA_00002533</name>
</gene>
<feature type="region of interest" description="Disordered" evidence="2">
    <location>
        <begin position="37"/>
        <end position="62"/>
    </location>
</feature>
<evidence type="ECO:0000256" key="1">
    <source>
        <dbReference type="ARBA" id="ARBA00024205"/>
    </source>
</evidence>
<dbReference type="EMBL" id="CAJVRL010000103">
    <property type="protein sequence ID" value="CAG8960994.1"/>
    <property type="molecule type" value="Genomic_DNA"/>
</dbReference>
<reference evidence="4" key="1">
    <citation type="submission" date="2021-07" db="EMBL/GenBank/DDBJ databases">
        <authorList>
            <person name="Durling M."/>
        </authorList>
    </citation>
    <scope>NUCLEOTIDE SEQUENCE</scope>
</reference>
<keyword evidence="5" id="KW-1185">Reference proteome</keyword>
<feature type="domain" description="STEEP1" evidence="3">
    <location>
        <begin position="7"/>
        <end position="150"/>
    </location>
</feature>
<comment type="caution">
    <text evidence="4">The sequence shown here is derived from an EMBL/GenBank/DDBJ whole genome shotgun (WGS) entry which is preliminary data.</text>
</comment>
<evidence type="ECO:0000259" key="3">
    <source>
        <dbReference type="Pfam" id="PF25809"/>
    </source>
</evidence>